<organism evidence="2 3">
    <name type="scientific">Rhododendron griersonianum</name>
    <dbReference type="NCBI Taxonomy" id="479676"/>
    <lineage>
        <taxon>Eukaryota</taxon>
        <taxon>Viridiplantae</taxon>
        <taxon>Streptophyta</taxon>
        <taxon>Embryophyta</taxon>
        <taxon>Tracheophyta</taxon>
        <taxon>Spermatophyta</taxon>
        <taxon>Magnoliopsida</taxon>
        <taxon>eudicotyledons</taxon>
        <taxon>Gunneridae</taxon>
        <taxon>Pentapetalae</taxon>
        <taxon>asterids</taxon>
        <taxon>Ericales</taxon>
        <taxon>Ericaceae</taxon>
        <taxon>Ericoideae</taxon>
        <taxon>Rhodoreae</taxon>
        <taxon>Rhododendron</taxon>
    </lineage>
</organism>
<evidence type="ECO:0000313" key="2">
    <source>
        <dbReference type="EMBL" id="KAG5523984.1"/>
    </source>
</evidence>
<evidence type="ECO:0000256" key="1">
    <source>
        <dbReference type="SAM" id="MobiDB-lite"/>
    </source>
</evidence>
<gene>
    <name evidence="2" type="ORF">RHGRI_030851</name>
</gene>
<sequence length="77" mass="8506">MTHDEPIQEDHKLEVEGLDEGSESSLEDVDAGLEADGLEDEYNDGEGNAIPMHKPPCHIYTQDTWSNIIDPSPPMLS</sequence>
<dbReference type="Proteomes" id="UP000823749">
    <property type="component" value="Chromosome 11"/>
</dbReference>
<protein>
    <submittedName>
        <fullName evidence="2">Uncharacterized protein</fullName>
    </submittedName>
</protein>
<accession>A0AAV6IBB8</accession>
<evidence type="ECO:0000313" key="3">
    <source>
        <dbReference type="Proteomes" id="UP000823749"/>
    </source>
</evidence>
<feature type="region of interest" description="Disordered" evidence="1">
    <location>
        <begin position="1"/>
        <end position="55"/>
    </location>
</feature>
<dbReference type="EMBL" id="JACTNZ010000011">
    <property type="protein sequence ID" value="KAG5523984.1"/>
    <property type="molecule type" value="Genomic_DNA"/>
</dbReference>
<feature type="compositionally biased region" description="Basic and acidic residues" evidence="1">
    <location>
        <begin position="1"/>
        <end position="15"/>
    </location>
</feature>
<name>A0AAV6IBB8_9ERIC</name>
<feature type="compositionally biased region" description="Acidic residues" evidence="1">
    <location>
        <begin position="16"/>
        <end position="44"/>
    </location>
</feature>
<reference evidence="2" key="1">
    <citation type="submission" date="2020-08" db="EMBL/GenBank/DDBJ databases">
        <title>Plant Genome Project.</title>
        <authorList>
            <person name="Zhang R.-G."/>
        </authorList>
    </citation>
    <scope>NUCLEOTIDE SEQUENCE</scope>
    <source>
        <strain evidence="2">WSP0</strain>
        <tissue evidence="2">Leaf</tissue>
    </source>
</reference>
<dbReference type="AlphaFoldDB" id="A0AAV6IBB8"/>
<proteinExistence type="predicted"/>
<keyword evidence="3" id="KW-1185">Reference proteome</keyword>
<comment type="caution">
    <text evidence="2">The sequence shown here is derived from an EMBL/GenBank/DDBJ whole genome shotgun (WGS) entry which is preliminary data.</text>
</comment>